<proteinExistence type="predicted"/>
<dbReference type="PROSITE" id="PS50188">
    <property type="entry name" value="B302_SPRY"/>
    <property type="match status" value="1"/>
</dbReference>
<gene>
    <name evidence="2" type="ORF">BLNAU_12656</name>
</gene>
<name>A0ABQ9XLN9_9EUKA</name>
<organism evidence="2 3">
    <name type="scientific">Blattamonas nauphoetae</name>
    <dbReference type="NCBI Taxonomy" id="2049346"/>
    <lineage>
        <taxon>Eukaryota</taxon>
        <taxon>Metamonada</taxon>
        <taxon>Preaxostyla</taxon>
        <taxon>Oxymonadida</taxon>
        <taxon>Blattamonas</taxon>
    </lineage>
</organism>
<dbReference type="Pfam" id="PF00622">
    <property type="entry name" value="SPRY"/>
    <property type="match status" value="1"/>
</dbReference>
<dbReference type="InterPro" id="IPR043136">
    <property type="entry name" value="B30.2/SPRY_sf"/>
</dbReference>
<evidence type="ECO:0000313" key="3">
    <source>
        <dbReference type="Proteomes" id="UP001281761"/>
    </source>
</evidence>
<dbReference type="InterPro" id="IPR003877">
    <property type="entry name" value="SPRY_dom"/>
</dbReference>
<dbReference type="SUPFAM" id="SSF49899">
    <property type="entry name" value="Concanavalin A-like lectins/glucanases"/>
    <property type="match status" value="1"/>
</dbReference>
<accession>A0ABQ9XLN9</accession>
<dbReference type="EMBL" id="JARBJD010000104">
    <property type="protein sequence ID" value="KAK2952394.1"/>
    <property type="molecule type" value="Genomic_DNA"/>
</dbReference>
<dbReference type="Proteomes" id="UP001281761">
    <property type="component" value="Unassembled WGS sequence"/>
</dbReference>
<dbReference type="InterPro" id="IPR001870">
    <property type="entry name" value="B30.2/SPRY"/>
</dbReference>
<sequence length="257" mass="29051">MGITNSSHKDRTWTVSEESFQSELNTLWDSFHDRFIPHFSSMTWAQLSLNLLYFFSDETLSSCQMSIDTLNHTIVVPENTSEHEPDNTPQTFITSSPCSSGIHRWTIKLQKLSGECNIGICCFLATIPQNEECPSKFVGSEEDFDRTQWLPSCSKGSISLSNYGRLYIGQNGFPFSPSYREGDVVTCLLDLMENSLTFSINEIKIGKVELLSSKTPIVYYPSVSLRHACDSVLLQFQSSLTSQMIYSLETILNQEDD</sequence>
<protein>
    <recommendedName>
        <fullName evidence="1">B30.2/SPRY domain-containing protein</fullName>
    </recommendedName>
</protein>
<comment type="caution">
    <text evidence="2">The sequence shown here is derived from an EMBL/GenBank/DDBJ whole genome shotgun (WGS) entry which is preliminary data.</text>
</comment>
<dbReference type="InterPro" id="IPR013320">
    <property type="entry name" value="ConA-like_dom_sf"/>
</dbReference>
<reference evidence="2 3" key="1">
    <citation type="journal article" date="2022" name="bioRxiv">
        <title>Genomics of Preaxostyla Flagellates Illuminates Evolutionary Transitions and the Path Towards Mitochondrial Loss.</title>
        <authorList>
            <person name="Novak L.V.F."/>
            <person name="Treitli S.C."/>
            <person name="Pyrih J."/>
            <person name="Halakuc P."/>
            <person name="Pipaliya S.V."/>
            <person name="Vacek V."/>
            <person name="Brzon O."/>
            <person name="Soukal P."/>
            <person name="Eme L."/>
            <person name="Dacks J.B."/>
            <person name="Karnkowska A."/>
            <person name="Elias M."/>
            <person name="Hampl V."/>
        </authorList>
    </citation>
    <scope>NUCLEOTIDE SEQUENCE [LARGE SCALE GENOMIC DNA]</scope>
    <source>
        <strain evidence="2">NAU3</strain>
        <tissue evidence="2">Gut</tissue>
    </source>
</reference>
<feature type="domain" description="B30.2/SPRY" evidence="1">
    <location>
        <begin position="34"/>
        <end position="241"/>
    </location>
</feature>
<dbReference type="Gene3D" id="2.60.120.920">
    <property type="match status" value="1"/>
</dbReference>
<evidence type="ECO:0000313" key="2">
    <source>
        <dbReference type="EMBL" id="KAK2952394.1"/>
    </source>
</evidence>
<keyword evidence="3" id="KW-1185">Reference proteome</keyword>
<evidence type="ECO:0000259" key="1">
    <source>
        <dbReference type="PROSITE" id="PS50188"/>
    </source>
</evidence>